<keyword evidence="3" id="KW-1185">Reference proteome</keyword>
<keyword evidence="1" id="KW-1133">Transmembrane helix</keyword>
<protein>
    <recommendedName>
        <fullName evidence="4">CU044_5270 family protein</fullName>
    </recommendedName>
</protein>
<proteinExistence type="predicted"/>
<organism evidence="2 3">
    <name type="scientific">Actinomadura meridiana</name>
    <dbReference type="NCBI Taxonomy" id="559626"/>
    <lineage>
        <taxon>Bacteria</taxon>
        <taxon>Bacillati</taxon>
        <taxon>Actinomycetota</taxon>
        <taxon>Actinomycetes</taxon>
        <taxon>Streptosporangiales</taxon>
        <taxon>Thermomonosporaceae</taxon>
        <taxon>Actinomadura</taxon>
    </lineage>
</organism>
<gene>
    <name evidence="2" type="ORF">GCM10022254_48010</name>
</gene>
<dbReference type="RefSeq" id="WP_344900326.1">
    <property type="nucleotide sequence ID" value="NZ_BAABAS010000016.1"/>
</dbReference>
<keyword evidence="1" id="KW-0472">Membrane</keyword>
<keyword evidence="1" id="KW-0812">Transmembrane</keyword>
<evidence type="ECO:0000313" key="3">
    <source>
        <dbReference type="Proteomes" id="UP001501710"/>
    </source>
</evidence>
<comment type="caution">
    <text evidence="2">The sequence shown here is derived from an EMBL/GenBank/DDBJ whole genome shotgun (WGS) entry which is preliminary data.</text>
</comment>
<evidence type="ECO:0000313" key="2">
    <source>
        <dbReference type="EMBL" id="GAA4237023.1"/>
    </source>
</evidence>
<reference evidence="3" key="1">
    <citation type="journal article" date="2019" name="Int. J. Syst. Evol. Microbiol.">
        <title>The Global Catalogue of Microorganisms (GCM) 10K type strain sequencing project: providing services to taxonomists for standard genome sequencing and annotation.</title>
        <authorList>
            <consortium name="The Broad Institute Genomics Platform"/>
            <consortium name="The Broad Institute Genome Sequencing Center for Infectious Disease"/>
            <person name="Wu L."/>
            <person name="Ma J."/>
        </authorList>
    </citation>
    <scope>NUCLEOTIDE SEQUENCE [LARGE SCALE GENOMIC DNA]</scope>
    <source>
        <strain evidence="3">JCM 17440</strain>
    </source>
</reference>
<name>A0ABP8CBD8_9ACTN</name>
<feature type="transmembrane region" description="Helical" evidence="1">
    <location>
        <begin position="57"/>
        <end position="79"/>
    </location>
</feature>
<evidence type="ECO:0000256" key="1">
    <source>
        <dbReference type="SAM" id="Phobius"/>
    </source>
</evidence>
<evidence type="ECO:0008006" key="4">
    <source>
        <dbReference type="Google" id="ProtNLM"/>
    </source>
</evidence>
<accession>A0ABP8CBD8</accession>
<dbReference type="Proteomes" id="UP001501710">
    <property type="component" value="Unassembled WGS sequence"/>
</dbReference>
<sequence>MTDEMDLLTNLRDTEPVRPHAYEEARGALRAAMATQAVPEPRTVRGRQARWGARRKVGIGAVALVAASAATALAVTSIAPSGGTSAQPGTVTVTATANPILTQLVADISPLKPDAKGNATLTVRNKSRTSDQITDWGIDLRTDSGTYYWGVEKSSLRKAVAEKRGGDDHYKRNIAIARYALKGDMDTARARMSVAHLLPGSPPEDGTLTPDDVRILKEKAKAAGKKYVSPKPKTPAEKKEIIDNRIWMNTADALVAAPGDPQVRAGALRILATMPNVKVAKTTTAGRPTLTLTDRWTIGADSVEKLVIDARTGQPISMFSGGSDMKSVTIYYHNTRVKIADIATGKF</sequence>
<dbReference type="EMBL" id="BAABAS010000016">
    <property type="protein sequence ID" value="GAA4237023.1"/>
    <property type="molecule type" value="Genomic_DNA"/>
</dbReference>